<reference evidence="1 2" key="1">
    <citation type="journal article" date="2015" name="Plant Cell">
        <title>Oil accumulation by the oleaginous diatom Fistulifera solaris as revealed by the genome and transcriptome.</title>
        <authorList>
            <person name="Tanaka T."/>
            <person name="Maeda Y."/>
            <person name="Veluchamy A."/>
            <person name="Tanaka M."/>
            <person name="Abida H."/>
            <person name="Marechal E."/>
            <person name="Bowler C."/>
            <person name="Muto M."/>
            <person name="Sunaga Y."/>
            <person name="Tanaka M."/>
            <person name="Yoshino T."/>
            <person name="Taniguchi T."/>
            <person name="Fukuda Y."/>
            <person name="Nemoto M."/>
            <person name="Matsumoto M."/>
            <person name="Wong P.S."/>
            <person name="Aburatani S."/>
            <person name="Fujibuchi W."/>
        </authorList>
    </citation>
    <scope>NUCLEOTIDE SEQUENCE [LARGE SCALE GENOMIC DNA]</scope>
    <source>
        <strain evidence="1 2">JPCC DA0580</strain>
    </source>
</reference>
<dbReference type="InParanoid" id="A0A1Z5K6C8"/>
<gene>
    <name evidence="1" type="ORF">FisN_30Hu009</name>
</gene>
<protein>
    <submittedName>
        <fullName evidence="1">Uncharacterized protein</fullName>
    </submittedName>
</protein>
<comment type="caution">
    <text evidence="1">The sequence shown here is derived from an EMBL/GenBank/DDBJ whole genome shotgun (WGS) entry which is preliminary data.</text>
</comment>
<dbReference type="OrthoDB" id="120976at2759"/>
<name>A0A1Z5K6C8_FISSO</name>
<accession>A0A1Z5K6C8</accession>
<evidence type="ECO:0000313" key="1">
    <source>
        <dbReference type="EMBL" id="GAX21810.1"/>
    </source>
</evidence>
<dbReference type="EMBL" id="BDSP01000173">
    <property type="protein sequence ID" value="GAX21810.1"/>
    <property type="molecule type" value="Genomic_DNA"/>
</dbReference>
<keyword evidence="2" id="KW-1185">Reference proteome</keyword>
<proteinExistence type="predicted"/>
<dbReference type="AlphaFoldDB" id="A0A1Z5K6C8"/>
<evidence type="ECO:0000313" key="2">
    <source>
        <dbReference type="Proteomes" id="UP000198406"/>
    </source>
</evidence>
<dbReference type="Proteomes" id="UP000198406">
    <property type="component" value="Unassembled WGS sequence"/>
</dbReference>
<sequence length="519" mass="58796">MSSKSQRINDLLEIIPPCRRTPAQVPHWFKGKDSSPLTYKLLRAPHSLGEFNQYQQSLAIWCDNGTLVYVSPCGLDDFPNDRQEYLSLEFGDKSPSIHIVGRWGPAVARTAAFFMELEDITEARSQFEIINSRSGGRLDFCPAQSLCFTRLFQGAPARHLYINSLTMSAEQSVVLAAQTQSIHLTLMNCIFDDWGTAFVDALQNRQQSFGSLTIESNTESLSASWEKTPFSSSNLRRFLQVDTIKHLTLPAMSGEFALLPFSTKLDQLDYKITFAALLDVDIQDLQIAARKLSLTISFGTFPTELILSFLRRVAALGHFIELKLGFDNHFYDKDSIPACVAEEMSRVIAANRNLEVLDLCDYARYLNWGPHLEKLFEGIRDHEGLRVLKLNVSISAFGQHFSYLRQLLSQNRNIVVINEDGNLYSDGLLIDMLYALNRFYRGLTNLAVHHFLERRLLVVIALLEGASTSFPCSALLLSQNVDVLYELVQSIELEEPREDDNCTSQSILSNNRKRRKTMQ</sequence>
<organism evidence="1 2">
    <name type="scientific">Fistulifera solaris</name>
    <name type="common">Oleaginous diatom</name>
    <dbReference type="NCBI Taxonomy" id="1519565"/>
    <lineage>
        <taxon>Eukaryota</taxon>
        <taxon>Sar</taxon>
        <taxon>Stramenopiles</taxon>
        <taxon>Ochrophyta</taxon>
        <taxon>Bacillariophyta</taxon>
        <taxon>Bacillariophyceae</taxon>
        <taxon>Bacillariophycidae</taxon>
        <taxon>Naviculales</taxon>
        <taxon>Naviculaceae</taxon>
        <taxon>Fistulifera</taxon>
    </lineage>
</organism>